<evidence type="ECO:0000259" key="1">
    <source>
        <dbReference type="Pfam" id="PF21806"/>
    </source>
</evidence>
<reference evidence="2 3" key="1">
    <citation type="submission" date="2021-03" db="EMBL/GenBank/DDBJ databases">
        <title>Sequencing the genomes of 1000 actinobacteria strains.</title>
        <authorList>
            <person name="Klenk H.-P."/>
        </authorList>
    </citation>
    <scope>NUCLEOTIDE SEQUENCE [LARGE SCALE GENOMIC DNA]</scope>
    <source>
        <strain evidence="2 3">DSM 45256</strain>
    </source>
</reference>
<keyword evidence="3" id="KW-1185">Reference proteome</keyword>
<dbReference type="Proteomes" id="UP001519295">
    <property type="component" value="Unassembled WGS sequence"/>
</dbReference>
<dbReference type="InterPro" id="IPR049244">
    <property type="entry name" value="DUF6879"/>
</dbReference>
<comment type="caution">
    <text evidence="2">The sequence shown here is derived from an EMBL/GenBank/DDBJ whole genome shotgun (WGS) entry which is preliminary data.</text>
</comment>
<evidence type="ECO:0000313" key="3">
    <source>
        <dbReference type="Proteomes" id="UP001519295"/>
    </source>
</evidence>
<name>A0ABS4W5T4_9PSEU</name>
<dbReference type="RefSeq" id="WP_210036681.1">
    <property type="nucleotide sequence ID" value="NZ_JAGINU010000003.1"/>
</dbReference>
<dbReference type="Pfam" id="PF21806">
    <property type="entry name" value="DUF6879"/>
    <property type="match status" value="1"/>
</dbReference>
<evidence type="ECO:0000313" key="2">
    <source>
        <dbReference type="EMBL" id="MBP2371530.1"/>
    </source>
</evidence>
<sequence>MITKDITDPDVHQRLAKHVGPGEHLGRAPAWVPSMLLDMASLEALIDAHFYRPGDQLFRMEQLPAYGVDSDGDDWRRFREEGAIEPDWSRKQEWYEVIRRERENGQDSRRVRRFGPTLTDYELYQCHMGYLYNARYEDIRVLRDDEHDVPELLEMDYWIVNEQLVVPMIYDGHGRYVGAGVLPPDRLEEFRHDRDLAWERAEPFHQWWERHPELHRGRVAA</sequence>
<feature type="domain" description="DUF6879" evidence="1">
    <location>
        <begin position="49"/>
        <end position="208"/>
    </location>
</feature>
<proteinExistence type="predicted"/>
<gene>
    <name evidence="2" type="ORF">JOF36_007303</name>
</gene>
<protein>
    <recommendedName>
        <fullName evidence="1">DUF6879 domain-containing protein</fullName>
    </recommendedName>
</protein>
<organism evidence="2 3">
    <name type="scientific">Pseudonocardia parietis</name>
    <dbReference type="NCBI Taxonomy" id="570936"/>
    <lineage>
        <taxon>Bacteria</taxon>
        <taxon>Bacillati</taxon>
        <taxon>Actinomycetota</taxon>
        <taxon>Actinomycetes</taxon>
        <taxon>Pseudonocardiales</taxon>
        <taxon>Pseudonocardiaceae</taxon>
        <taxon>Pseudonocardia</taxon>
    </lineage>
</organism>
<accession>A0ABS4W5T4</accession>
<dbReference type="EMBL" id="JAGINU010000003">
    <property type="protein sequence ID" value="MBP2371530.1"/>
    <property type="molecule type" value="Genomic_DNA"/>
</dbReference>